<sequence>MSQAANIIGKNLIIGPITVNVKEKIGEGGYAIVYRCVDQQNHEYALKSVNCLSYDRYEQFKQEANVLKAIRPHPNIVRLFAVDFIESKLMINFLFELCPSSAIAMMSQRLLTKNEIIIFFNAIVSATDYLHSQSPPIIHRDLKPENLLVGSDGTPKLCDFGSATQKIYQNIDFSQIDLIKDDIDKNTTPNYRAPEMIDFYSGHSIGPQADIWALGCTLYKLMFRDDLYKIEDTLAILQARVNLPGDVDSTLSAILRSCLQNNPVSRPTSKQLLERVRSISPSNLKIILSSHKFKQNYSNNTNSNHAHSNSMNSNFNQLISNDDAHWFGFARERYKVWVASGVNKWAIKATSPNDDPPKSKHVRRVVVASIKQSEINSLQMSKFLFMNRPCTSDPRIAAKVLYLILEIIQYETNTSQIFNLTSSISKISGFYRQNPSPKKAWGDFTVLFCDLVKYKLAFHQMNPGFEGNLACNESFLKSGKKPEIVNNLRRYVKMISSFTGQLIEIGLKNDIFALIVLSQPAVDEVANSYALLKTISPESIEELTVSGKLLNYAKHIPYLESAVEYPVESYKQPIQRFVTNEIM</sequence>
<evidence type="ECO:0000256" key="9">
    <source>
        <dbReference type="PROSITE-ProRule" id="PRU10141"/>
    </source>
</evidence>
<evidence type="ECO:0000313" key="11">
    <source>
        <dbReference type="EMBL" id="OHT02421.1"/>
    </source>
</evidence>
<dbReference type="InterPro" id="IPR011009">
    <property type="entry name" value="Kinase-like_dom_sf"/>
</dbReference>
<dbReference type="InterPro" id="IPR017441">
    <property type="entry name" value="Protein_kinase_ATP_BS"/>
</dbReference>
<evidence type="ECO:0000256" key="2">
    <source>
        <dbReference type="ARBA" id="ARBA00022527"/>
    </source>
</evidence>
<evidence type="ECO:0000256" key="8">
    <source>
        <dbReference type="ARBA" id="ARBA00048679"/>
    </source>
</evidence>
<dbReference type="AlphaFoldDB" id="A0A1J4JYS4"/>
<dbReference type="Proteomes" id="UP000179807">
    <property type="component" value="Unassembled WGS sequence"/>
</dbReference>
<comment type="catalytic activity">
    <reaction evidence="7">
        <text>L-threonyl-[protein] + ATP = O-phospho-L-threonyl-[protein] + ADP + H(+)</text>
        <dbReference type="Rhea" id="RHEA:46608"/>
        <dbReference type="Rhea" id="RHEA-COMP:11060"/>
        <dbReference type="Rhea" id="RHEA-COMP:11605"/>
        <dbReference type="ChEBI" id="CHEBI:15378"/>
        <dbReference type="ChEBI" id="CHEBI:30013"/>
        <dbReference type="ChEBI" id="CHEBI:30616"/>
        <dbReference type="ChEBI" id="CHEBI:61977"/>
        <dbReference type="ChEBI" id="CHEBI:456216"/>
        <dbReference type="EC" id="2.7.11.1"/>
    </reaction>
</comment>
<dbReference type="GO" id="GO:0005737">
    <property type="term" value="C:cytoplasm"/>
    <property type="evidence" value="ECO:0007669"/>
    <property type="project" value="TreeGrafter"/>
</dbReference>
<dbReference type="Gene3D" id="1.10.510.10">
    <property type="entry name" value="Transferase(Phosphotransferase) domain 1"/>
    <property type="match status" value="1"/>
</dbReference>
<evidence type="ECO:0000256" key="5">
    <source>
        <dbReference type="ARBA" id="ARBA00022777"/>
    </source>
</evidence>
<dbReference type="VEuPathDB" id="TrichDB:TRFO_30483"/>
<dbReference type="GO" id="GO:0005524">
    <property type="term" value="F:ATP binding"/>
    <property type="evidence" value="ECO:0007669"/>
    <property type="project" value="UniProtKB-UniRule"/>
</dbReference>
<dbReference type="EC" id="2.7.11.1" evidence="1"/>
<dbReference type="InterPro" id="IPR008942">
    <property type="entry name" value="ENTH_VHS"/>
</dbReference>
<evidence type="ECO:0000313" key="12">
    <source>
        <dbReference type="Proteomes" id="UP000179807"/>
    </source>
</evidence>
<dbReference type="Pfam" id="PF00069">
    <property type="entry name" value="Pkinase"/>
    <property type="match status" value="1"/>
</dbReference>
<evidence type="ECO:0000256" key="4">
    <source>
        <dbReference type="ARBA" id="ARBA00022741"/>
    </source>
</evidence>
<keyword evidence="6 9" id="KW-0067">ATP-binding</keyword>
<dbReference type="PANTHER" id="PTHR22967">
    <property type="entry name" value="SERINE/THREONINE PROTEIN KINASE"/>
    <property type="match status" value="1"/>
</dbReference>
<dbReference type="SUPFAM" id="SSF48464">
    <property type="entry name" value="ENTH/VHS domain"/>
    <property type="match status" value="1"/>
</dbReference>
<evidence type="ECO:0000256" key="7">
    <source>
        <dbReference type="ARBA" id="ARBA00047899"/>
    </source>
</evidence>
<protein>
    <recommendedName>
        <fullName evidence="1">non-specific serine/threonine protein kinase</fullName>
        <ecNumber evidence="1">2.7.11.1</ecNumber>
    </recommendedName>
</protein>
<proteinExistence type="predicted"/>
<dbReference type="InterPro" id="IPR000719">
    <property type="entry name" value="Prot_kinase_dom"/>
</dbReference>
<evidence type="ECO:0000256" key="6">
    <source>
        <dbReference type="ARBA" id="ARBA00022840"/>
    </source>
</evidence>
<feature type="binding site" evidence="9">
    <location>
        <position position="47"/>
    </location>
    <ligand>
        <name>ATP</name>
        <dbReference type="ChEBI" id="CHEBI:30616"/>
    </ligand>
</feature>
<dbReference type="Gene3D" id="1.25.40.90">
    <property type="match status" value="1"/>
</dbReference>
<keyword evidence="12" id="KW-1185">Reference proteome</keyword>
<dbReference type="RefSeq" id="XP_068355557.1">
    <property type="nucleotide sequence ID" value="XM_068507381.1"/>
</dbReference>
<dbReference type="InterPro" id="IPR011417">
    <property type="entry name" value="ANTH_dom"/>
</dbReference>
<organism evidence="11 12">
    <name type="scientific">Tritrichomonas foetus</name>
    <dbReference type="NCBI Taxonomy" id="1144522"/>
    <lineage>
        <taxon>Eukaryota</taxon>
        <taxon>Metamonada</taxon>
        <taxon>Parabasalia</taxon>
        <taxon>Tritrichomonadida</taxon>
        <taxon>Tritrichomonadidae</taxon>
        <taxon>Tritrichomonas</taxon>
    </lineage>
</organism>
<reference evidence="11" key="1">
    <citation type="submission" date="2016-10" db="EMBL/GenBank/DDBJ databases">
        <authorList>
            <person name="Benchimol M."/>
            <person name="Almeida L.G."/>
            <person name="Vasconcelos A.T."/>
            <person name="Perreira-Neves A."/>
            <person name="Rosa I.A."/>
            <person name="Tasca T."/>
            <person name="Bogo M.R."/>
            <person name="de Souza W."/>
        </authorList>
    </citation>
    <scope>NUCLEOTIDE SEQUENCE [LARGE SCALE GENOMIC DNA]</scope>
    <source>
        <strain evidence="11">K</strain>
    </source>
</reference>
<dbReference type="Pfam" id="PF07651">
    <property type="entry name" value="ANTH"/>
    <property type="match status" value="1"/>
</dbReference>
<dbReference type="InterPro" id="IPR008271">
    <property type="entry name" value="Ser/Thr_kinase_AS"/>
</dbReference>
<evidence type="ECO:0000259" key="10">
    <source>
        <dbReference type="PROSITE" id="PS50011"/>
    </source>
</evidence>
<accession>A0A1J4JYS4</accession>
<feature type="domain" description="Protein kinase" evidence="10">
    <location>
        <begin position="19"/>
        <end position="294"/>
    </location>
</feature>
<keyword evidence="4 9" id="KW-0547">Nucleotide-binding</keyword>
<evidence type="ECO:0000256" key="1">
    <source>
        <dbReference type="ARBA" id="ARBA00012513"/>
    </source>
</evidence>
<dbReference type="PROSITE" id="PS00108">
    <property type="entry name" value="PROTEIN_KINASE_ST"/>
    <property type="match status" value="1"/>
</dbReference>
<comment type="caution">
    <text evidence="11">The sequence shown here is derived from an EMBL/GenBank/DDBJ whole genome shotgun (WGS) entry which is preliminary data.</text>
</comment>
<dbReference type="OrthoDB" id="1717591at2759"/>
<dbReference type="PANTHER" id="PTHR22967:SF57">
    <property type="entry name" value="AUXILIN, ISOFORM A-RELATED"/>
    <property type="match status" value="1"/>
</dbReference>
<dbReference type="PROSITE" id="PS00107">
    <property type="entry name" value="PROTEIN_KINASE_ATP"/>
    <property type="match status" value="1"/>
</dbReference>
<comment type="catalytic activity">
    <reaction evidence="8">
        <text>L-seryl-[protein] + ATP = O-phospho-L-seryl-[protein] + ADP + H(+)</text>
        <dbReference type="Rhea" id="RHEA:17989"/>
        <dbReference type="Rhea" id="RHEA-COMP:9863"/>
        <dbReference type="Rhea" id="RHEA-COMP:11604"/>
        <dbReference type="ChEBI" id="CHEBI:15378"/>
        <dbReference type="ChEBI" id="CHEBI:29999"/>
        <dbReference type="ChEBI" id="CHEBI:30616"/>
        <dbReference type="ChEBI" id="CHEBI:83421"/>
        <dbReference type="ChEBI" id="CHEBI:456216"/>
        <dbReference type="EC" id="2.7.11.1"/>
    </reaction>
</comment>
<dbReference type="GeneID" id="94842085"/>
<dbReference type="EMBL" id="MLAK01000868">
    <property type="protein sequence ID" value="OHT02421.1"/>
    <property type="molecule type" value="Genomic_DNA"/>
</dbReference>
<keyword evidence="5 11" id="KW-0418">Kinase</keyword>
<keyword evidence="2" id="KW-0723">Serine/threonine-protein kinase</keyword>
<dbReference type="SUPFAM" id="SSF56112">
    <property type="entry name" value="Protein kinase-like (PK-like)"/>
    <property type="match status" value="1"/>
</dbReference>
<dbReference type="GO" id="GO:0004674">
    <property type="term" value="F:protein serine/threonine kinase activity"/>
    <property type="evidence" value="ECO:0007669"/>
    <property type="project" value="UniProtKB-KW"/>
</dbReference>
<gene>
    <name evidence="11" type="ORF">TRFO_30483</name>
</gene>
<name>A0A1J4JYS4_9EUKA</name>
<dbReference type="PROSITE" id="PS50011">
    <property type="entry name" value="PROTEIN_KINASE_DOM"/>
    <property type="match status" value="1"/>
</dbReference>
<keyword evidence="3" id="KW-0808">Transferase</keyword>
<evidence type="ECO:0000256" key="3">
    <source>
        <dbReference type="ARBA" id="ARBA00022679"/>
    </source>
</evidence>
<dbReference type="GO" id="GO:0005543">
    <property type="term" value="F:phospholipid binding"/>
    <property type="evidence" value="ECO:0007669"/>
    <property type="project" value="InterPro"/>
</dbReference>
<dbReference type="SMART" id="SM00220">
    <property type="entry name" value="S_TKc"/>
    <property type="match status" value="1"/>
</dbReference>